<protein>
    <submittedName>
        <fullName evidence="1">Uncharacterized protein</fullName>
    </submittedName>
</protein>
<name>A0A516KJR2_9BACI</name>
<dbReference type="Proteomes" id="UP000315215">
    <property type="component" value="Chromosome"/>
</dbReference>
<gene>
    <name evidence="1" type="ORF">FN924_16530</name>
</gene>
<proteinExistence type="predicted"/>
<sequence length="65" mass="7388">MKKNAYVQALNCTGRINGKGVVLLSQNKIEKKKGIDRAEAPKAFLGVGLFMERDELLWLRLLWIT</sequence>
<dbReference type="AlphaFoldDB" id="A0A516KJR2"/>
<evidence type="ECO:0000313" key="2">
    <source>
        <dbReference type="Proteomes" id="UP000315215"/>
    </source>
</evidence>
<accession>A0A516KJR2</accession>
<keyword evidence="2" id="KW-1185">Reference proteome</keyword>
<dbReference type="EMBL" id="CP041666">
    <property type="protein sequence ID" value="QDP41634.1"/>
    <property type="molecule type" value="Genomic_DNA"/>
</dbReference>
<organism evidence="1 2">
    <name type="scientific">Radiobacillus deserti</name>
    <dbReference type="NCBI Taxonomy" id="2594883"/>
    <lineage>
        <taxon>Bacteria</taxon>
        <taxon>Bacillati</taxon>
        <taxon>Bacillota</taxon>
        <taxon>Bacilli</taxon>
        <taxon>Bacillales</taxon>
        <taxon>Bacillaceae</taxon>
        <taxon>Radiobacillus</taxon>
    </lineage>
</organism>
<dbReference type="KEGG" id="aqt:FN924_16530"/>
<evidence type="ECO:0000313" key="1">
    <source>
        <dbReference type="EMBL" id="QDP41634.1"/>
    </source>
</evidence>
<reference evidence="1 2" key="1">
    <citation type="submission" date="2019-07" db="EMBL/GenBank/DDBJ databases">
        <authorList>
            <person name="Li J."/>
        </authorList>
    </citation>
    <scope>NUCLEOTIDE SEQUENCE [LARGE SCALE GENOMIC DNA]</scope>
    <source>
        <strain evidence="1 2">TKL69</strain>
    </source>
</reference>